<feature type="signal peptide" evidence="10">
    <location>
        <begin position="1"/>
        <end position="21"/>
    </location>
</feature>
<dbReference type="GO" id="GO:0006508">
    <property type="term" value="P:proteolysis"/>
    <property type="evidence" value="ECO:0007669"/>
    <property type="project" value="UniProtKB-KW"/>
</dbReference>
<dbReference type="AlphaFoldDB" id="A0A087SYI7"/>
<dbReference type="PANTHER" id="PTHR13723">
    <property type="entry name" value="ADAMTS A DISINTEGRIN AND METALLOPROTEASE WITH THROMBOSPONDIN MOTIFS PROTEASE"/>
    <property type="match status" value="1"/>
</dbReference>
<keyword evidence="7" id="KW-0325">Glycoprotein</keyword>
<dbReference type="Gene3D" id="2.20.100.10">
    <property type="entry name" value="Thrombospondin type-1 (TSP1) repeat"/>
    <property type="match status" value="1"/>
</dbReference>
<evidence type="ECO:0000313" key="13">
    <source>
        <dbReference type="Proteomes" id="UP000054359"/>
    </source>
</evidence>
<keyword evidence="1" id="KW-0645">Protease</keyword>
<organism evidence="12 13">
    <name type="scientific">Stegodyphus mimosarum</name>
    <name type="common">African social velvet spider</name>
    <dbReference type="NCBI Taxonomy" id="407821"/>
    <lineage>
        <taxon>Eukaryota</taxon>
        <taxon>Metazoa</taxon>
        <taxon>Ecdysozoa</taxon>
        <taxon>Arthropoda</taxon>
        <taxon>Chelicerata</taxon>
        <taxon>Arachnida</taxon>
        <taxon>Araneae</taxon>
        <taxon>Araneomorphae</taxon>
        <taxon>Entelegynae</taxon>
        <taxon>Eresoidea</taxon>
        <taxon>Eresidae</taxon>
        <taxon>Stegodyphus</taxon>
    </lineage>
</organism>
<dbReference type="EMBL" id="KK112544">
    <property type="protein sequence ID" value="KFM57926.1"/>
    <property type="molecule type" value="Genomic_DNA"/>
</dbReference>
<feature type="region of interest" description="Disordered" evidence="9">
    <location>
        <begin position="494"/>
        <end position="514"/>
    </location>
</feature>
<dbReference type="GO" id="GO:0031012">
    <property type="term" value="C:extracellular matrix"/>
    <property type="evidence" value="ECO:0007669"/>
    <property type="project" value="TreeGrafter"/>
</dbReference>
<feature type="domain" description="Peptidase M12B" evidence="11">
    <location>
        <begin position="274"/>
        <end position="497"/>
    </location>
</feature>
<dbReference type="Pfam" id="PF17771">
    <property type="entry name" value="ADAMTS_CR_2"/>
    <property type="match status" value="1"/>
</dbReference>
<feature type="compositionally biased region" description="Basic and acidic residues" evidence="9">
    <location>
        <begin position="503"/>
        <end position="514"/>
    </location>
</feature>
<comment type="caution">
    <text evidence="8">Lacks conserved residue(s) required for the propagation of feature annotation.</text>
</comment>
<keyword evidence="4 8" id="KW-0862">Zinc</keyword>
<keyword evidence="6" id="KW-1015">Disulfide bond</keyword>
<feature type="binding site" evidence="8">
    <location>
        <position position="450"/>
    </location>
    <ligand>
        <name>Zn(2+)</name>
        <dbReference type="ChEBI" id="CHEBI:29105"/>
        <note>catalytic</note>
    </ligand>
</feature>
<evidence type="ECO:0000256" key="5">
    <source>
        <dbReference type="ARBA" id="ARBA00023049"/>
    </source>
</evidence>
<evidence type="ECO:0000256" key="6">
    <source>
        <dbReference type="ARBA" id="ARBA00023157"/>
    </source>
</evidence>
<dbReference type="InterPro" id="IPR036383">
    <property type="entry name" value="TSP1_rpt_sf"/>
</dbReference>
<keyword evidence="3" id="KW-0378">Hydrolase</keyword>
<dbReference type="PANTHER" id="PTHR13723:SF294">
    <property type="entry name" value="A DISINTEGRIN AND METALLOPROTEINASE WITH THROMBOSPONDIN MOTIFS 7-LIKE PROTEIN"/>
    <property type="match status" value="1"/>
</dbReference>
<dbReference type="STRING" id="407821.A0A087SYI7"/>
<reference evidence="12 13" key="1">
    <citation type="submission" date="2013-11" db="EMBL/GenBank/DDBJ databases">
        <title>Genome sequencing of Stegodyphus mimosarum.</title>
        <authorList>
            <person name="Bechsgaard J."/>
        </authorList>
    </citation>
    <scope>NUCLEOTIDE SEQUENCE [LARGE SCALE GENOMIC DNA]</scope>
</reference>
<dbReference type="GO" id="GO:0046872">
    <property type="term" value="F:metal ion binding"/>
    <property type="evidence" value="ECO:0007669"/>
    <property type="project" value="UniProtKB-KW"/>
</dbReference>
<name>A0A087SYI7_STEMI</name>
<evidence type="ECO:0000256" key="8">
    <source>
        <dbReference type="PROSITE-ProRule" id="PRU00276"/>
    </source>
</evidence>
<evidence type="ECO:0000256" key="10">
    <source>
        <dbReference type="SAM" id="SignalP"/>
    </source>
</evidence>
<dbReference type="Pfam" id="PF01421">
    <property type="entry name" value="Reprolysin"/>
    <property type="match status" value="1"/>
</dbReference>
<keyword evidence="13" id="KW-1185">Reference proteome</keyword>
<evidence type="ECO:0000313" key="12">
    <source>
        <dbReference type="EMBL" id="KFM57926.1"/>
    </source>
</evidence>
<evidence type="ECO:0000256" key="1">
    <source>
        <dbReference type="ARBA" id="ARBA00022670"/>
    </source>
</evidence>
<feature type="non-terminal residue" evidence="12">
    <location>
        <position position="822"/>
    </location>
</feature>
<dbReference type="InterPro" id="IPR024079">
    <property type="entry name" value="MetalloPept_cat_dom_sf"/>
</dbReference>
<feature type="chain" id="PRO_5001829205" evidence="10">
    <location>
        <begin position="22"/>
        <end position="822"/>
    </location>
</feature>
<feature type="binding site" evidence="8">
    <location>
        <position position="444"/>
    </location>
    <ligand>
        <name>Zn(2+)</name>
        <dbReference type="ChEBI" id="CHEBI:29105"/>
        <note>catalytic</note>
    </ligand>
</feature>
<dbReference type="PROSITE" id="PS50215">
    <property type="entry name" value="ADAM_MEPRO"/>
    <property type="match status" value="1"/>
</dbReference>
<keyword evidence="2 8" id="KW-0479">Metal-binding</keyword>
<evidence type="ECO:0000256" key="3">
    <source>
        <dbReference type="ARBA" id="ARBA00022801"/>
    </source>
</evidence>
<gene>
    <name evidence="12" type="ORF">X975_17393</name>
</gene>
<dbReference type="InterPro" id="IPR041645">
    <property type="entry name" value="ADAMTS_CR_2"/>
</dbReference>
<keyword evidence="12" id="KW-0401">Integrin</keyword>
<evidence type="ECO:0000256" key="9">
    <source>
        <dbReference type="SAM" id="MobiDB-lite"/>
    </source>
</evidence>
<dbReference type="InterPro" id="IPR050439">
    <property type="entry name" value="ADAMTS_ADAMTS-like"/>
</dbReference>
<proteinExistence type="predicted"/>
<dbReference type="GO" id="GO:0030198">
    <property type="term" value="P:extracellular matrix organization"/>
    <property type="evidence" value="ECO:0007669"/>
    <property type="project" value="TreeGrafter"/>
</dbReference>
<dbReference type="Proteomes" id="UP000054359">
    <property type="component" value="Unassembled WGS sequence"/>
</dbReference>
<evidence type="ECO:0000256" key="4">
    <source>
        <dbReference type="ARBA" id="ARBA00022833"/>
    </source>
</evidence>
<dbReference type="SUPFAM" id="SSF55486">
    <property type="entry name" value="Metalloproteases ('zincins'), catalytic domain"/>
    <property type="match status" value="1"/>
</dbReference>
<dbReference type="Gene3D" id="3.40.390.10">
    <property type="entry name" value="Collagenase (Catalytic Domain)"/>
    <property type="match status" value="1"/>
</dbReference>
<dbReference type="InterPro" id="IPR001590">
    <property type="entry name" value="Peptidase_M12B"/>
</dbReference>
<feature type="active site" evidence="8">
    <location>
        <position position="441"/>
    </location>
</feature>
<protein>
    <submittedName>
        <fullName evidence="12">A disintegrin and metalloproteinase with thrombospondin motifs 16</fullName>
    </submittedName>
</protein>
<dbReference type="OMA" id="QCKTPHR"/>
<dbReference type="GO" id="GO:0007229">
    <property type="term" value="P:integrin-mediated signaling pathway"/>
    <property type="evidence" value="ECO:0007669"/>
    <property type="project" value="UniProtKB-KW"/>
</dbReference>
<evidence type="ECO:0000259" key="11">
    <source>
        <dbReference type="PROSITE" id="PS50215"/>
    </source>
</evidence>
<dbReference type="Gene3D" id="3.40.1620.60">
    <property type="match status" value="1"/>
</dbReference>
<keyword evidence="10" id="KW-0732">Signal</keyword>
<keyword evidence="5" id="KW-0482">Metalloprotease</keyword>
<dbReference type="OrthoDB" id="9942326at2759"/>
<feature type="binding site" evidence="8">
    <location>
        <position position="440"/>
    </location>
    <ligand>
        <name>Zn(2+)</name>
        <dbReference type="ChEBI" id="CHEBI:29105"/>
        <note>catalytic</note>
    </ligand>
</feature>
<accession>A0A087SYI7</accession>
<evidence type="ECO:0000256" key="7">
    <source>
        <dbReference type="ARBA" id="ARBA00023180"/>
    </source>
</evidence>
<sequence length="822" mass="92786">MAYSAFFIPLFLSSHMILAKSFPQPQPDFHKLLSKSQLKKYFSVDEHEKVPEYNLVNIRMRRSSTAPIEKRSSPEPAEVEPSNDILIQTDSIFGHAVQLQLRRNNLLLAPSFKAVKVVDNEEQELPKGPGIVCHYVGYNGSIGAALSNCAARGFSGMFLLPDGSVQVQPVEDDLAEILELSVPQDKSGESEEEILHLVFKPNHKKRLSVPDEEWEDGHYIPSAPRSEYELDDDDIVKYLEFEDLDTDDSSSDKEKTKQNIDKRKETQFASAKQLFMELAVFFDQSGYELFMPHLKSEEKLVDLLLGFVNQMQALYQQPALSKKVQISLVRLEVMKKQPSDLPHANGERDKLLDSFCSYQAKKNPASDSDPNHWDIALYISGLNFYSMEKGKKNGVTMGLAPVGGVCMKEHSCVIAEFGTVSDDGRPYPSAGLLSTYVAAHEIGHNLGMFHDGPPNNDCPTNGHVMSPSRGTKGETTWSTCSSKVLEKSEKKCLFDAPQGSPSKGRDHSKYEEKPGQVWDAHDQCKIFLRDEDATLFNETVISMVCHETLCKTPHRIGYYAAGPALEGTFCGGKKWCQRGACVASSKLKVVKGGWSDWNKGQCKSGCLKKSRAVVIDKRFCNNPKPKNTEKLCEGDNIRIHFCDDAKLCKSRQTPVEFAKKRCEFFSKYIPEITPQGVQVKYNENRQWQACAVYCKMKSGTWYTPRQEFNDRGIDTFFPDGTWCHNDGRTDYFCQNRLCLPPPVKGRALWPDPHQPRGSGPEVDVPVLNNAHPKGENKALNKLKEYFQYYENHVPPPLPRPEELGRPKEEDYEIIDYISPFDM</sequence>
<evidence type="ECO:0000256" key="2">
    <source>
        <dbReference type="ARBA" id="ARBA00022723"/>
    </source>
</evidence>
<dbReference type="GO" id="GO:0004222">
    <property type="term" value="F:metalloendopeptidase activity"/>
    <property type="evidence" value="ECO:0007669"/>
    <property type="project" value="InterPro"/>
</dbReference>